<dbReference type="InterPro" id="IPR024467">
    <property type="entry name" value="Xre/MbcA/ParS-like_toxin-bd"/>
</dbReference>
<evidence type="ECO:0000313" key="3">
    <source>
        <dbReference type="EMBL" id="ABP33566.1"/>
    </source>
</evidence>
<dbReference type="eggNOG" id="COG5642">
    <property type="taxonomic scope" value="Bacteria"/>
</dbReference>
<name>A4SVQ2_POLAQ</name>
<dbReference type="EMBL" id="CP000655">
    <property type="protein sequence ID" value="ABP33566.1"/>
    <property type="molecule type" value="Genomic_DNA"/>
</dbReference>
<dbReference type="KEGG" id="pnu:Pnuc_0346"/>
<evidence type="ECO:0000259" key="1">
    <source>
        <dbReference type="Pfam" id="PF09722"/>
    </source>
</evidence>
<evidence type="ECO:0000313" key="4">
    <source>
        <dbReference type="Proteomes" id="UP000000231"/>
    </source>
</evidence>
<gene>
    <name evidence="3" type="ordered locus">Pnuc_0346</name>
</gene>
<dbReference type="Pfam" id="PF20432">
    <property type="entry name" value="Xre-like-HTH"/>
    <property type="match status" value="1"/>
</dbReference>
<proteinExistence type="predicted"/>
<dbReference type="RefSeq" id="WP_011902191.1">
    <property type="nucleotide sequence ID" value="NC_009379.1"/>
</dbReference>
<dbReference type="HOGENOM" id="CLU_157727_0_0_4"/>
<reference evidence="3 4" key="1">
    <citation type="journal article" date="2012" name="Stand. Genomic Sci.">
        <title>Complete genome sequence of Polynucleobacter necessarius subsp. asymbioticus type strain (QLW-P1DMWA-1(T)).</title>
        <authorList>
            <person name="Meincke L."/>
            <person name="Copeland A."/>
            <person name="Lapidus A."/>
            <person name="Lucas S."/>
            <person name="Berry K.W."/>
            <person name="Del Rio T.G."/>
            <person name="Hammon N."/>
            <person name="Dalin E."/>
            <person name="Tice H."/>
            <person name="Pitluck S."/>
            <person name="Richardson P."/>
            <person name="Bruce D."/>
            <person name="Goodwin L."/>
            <person name="Han C."/>
            <person name="Tapia R."/>
            <person name="Detter J.C."/>
            <person name="Schmutz J."/>
            <person name="Brettin T."/>
            <person name="Larimer F."/>
            <person name="Land M."/>
            <person name="Hauser L."/>
            <person name="Kyrpides N.C."/>
            <person name="Ivanova N."/>
            <person name="Goker M."/>
            <person name="Woyke T."/>
            <person name="Wu Q.L."/>
            <person name="Pockl M."/>
            <person name="Hahn M.W."/>
            <person name="Klenk H.P."/>
        </authorList>
    </citation>
    <scope>NUCLEOTIDE SEQUENCE [LARGE SCALE GENOMIC DNA]</scope>
    <source>
        <strain evidence="4">DSM 18221 / CIP 109841 / QLW-P1DMWA-1</strain>
    </source>
</reference>
<dbReference type="GeneID" id="31480694"/>
<feature type="domain" description="Antitoxin Xre-like helix-turn-helix" evidence="2">
    <location>
        <begin position="14"/>
        <end position="71"/>
    </location>
</feature>
<organism evidence="3 4">
    <name type="scientific">Polynucleobacter asymbioticus (strain DSM 18221 / CIP 109841 / QLW-P1DMWA-1)</name>
    <name type="common">Polynucleobacter necessarius subsp. asymbioticus</name>
    <dbReference type="NCBI Taxonomy" id="312153"/>
    <lineage>
        <taxon>Bacteria</taxon>
        <taxon>Pseudomonadati</taxon>
        <taxon>Pseudomonadota</taxon>
        <taxon>Betaproteobacteria</taxon>
        <taxon>Burkholderiales</taxon>
        <taxon>Burkholderiaceae</taxon>
        <taxon>Polynucleobacter</taxon>
    </lineage>
</organism>
<sequence>MTASTQFKPISSPASVLAKAVTRAADRLEISHALLARILGLSPTSITRLYQGGYVLREGSKEWDFSLLFIRLYRSLDSIVSDDAVAKQWLQSENLGLHAQPISLIQTTEGLVRVVQYLDSSRGIV</sequence>
<dbReference type="Proteomes" id="UP000000231">
    <property type="component" value="Chromosome"/>
</dbReference>
<feature type="domain" description="Antitoxin Xre/MbcA/ParS-like toxin-binding" evidence="1">
    <location>
        <begin position="75"/>
        <end position="123"/>
    </location>
</feature>
<dbReference type="Pfam" id="PF09722">
    <property type="entry name" value="Xre_MbcA_ParS_C"/>
    <property type="match status" value="1"/>
</dbReference>
<accession>A4SVQ2</accession>
<dbReference type="InterPro" id="IPR046847">
    <property type="entry name" value="Xre-like_HTH"/>
</dbReference>
<dbReference type="AlphaFoldDB" id="A4SVQ2"/>
<keyword evidence="4" id="KW-1185">Reference proteome</keyword>
<dbReference type="GO" id="GO:0003677">
    <property type="term" value="F:DNA binding"/>
    <property type="evidence" value="ECO:0007669"/>
    <property type="project" value="InterPro"/>
</dbReference>
<evidence type="ECO:0000259" key="2">
    <source>
        <dbReference type="Pfam" id="PF20432"/>
    </source>
</evidence>
<protein>
    <submittedName>
        <fullName evidence="3">Putative transcriptional regulator, XRE family</fullName>
    </submittedName>
</protein>